<reference evidence="3" key="1">
    <citation type="submission" date="2022-06" db="EMBL/GenBank/DDBJ databases">
        <title>Sphingomonas sp. nov. isolated from rhizosphere soil of tomato.</title>
        <authorList>
            <person name="Dong H."/>
            <person name="Gao R."/>
        </authorList>
    </citation>
    <scope>NUCLEOTIDE SEQUENCE</scope>
    <source>
        <strain evidence="3">MMSM24</strain>
    </source>
</reference>
<keyword evidence="4" id="KW-1185">Reference proteome</keyword>
<evidence type="ECO:0000259" key="2">
    <source>
        <dbReference type="Pfam" id="PF07238"/>
    </source>
</evidence>
<dbReference type="GO" id="GO:0035438">
    <property type="term" value="F:cyclic-di-GMP binding"/>
    <property type="evidence" value="ECO:0007669"/>
    <property type="project" value="InterPro"/>
</dbReference>
<gene>
    <name evidence="3" type="ORF">NEE01_13330</name>
</gene>
<dbReference type="RefSeq" id="WP_265269355.1">
    <property type="nucleotide sequence ID" value="NZ_JANFAU010000014.1"/>
</dbReference>
<sequence>MKHFGKNVFADAKPADGSRRGRESVHVAARLRIVGAASAMKVGIRNVSAGGLMAELPRAIAPDAAIEVELAGIGWVSGRVAWQTAGRVGVAFDQEIDPVQLVAEEAGGK</sequence>
<dbReference type="SUPFAM" id="SSF141371">
    <property type="entry name" value="PilZ domain-like"/>
    <property type="match status" value="1"/>
</dbReference>
<dbReference type="EMBL" id="JANFAV010000009">
    <property type="protein sequence ID" value="MCW6535760.1"/>
    <property type="molecule type" value="Genomic_DNA"/>
</dbReference>
<name>A0AA42CQJ9_9SPHN</name>
<evidence type="ECO:0000313" key="4">
    <source>
        <dbReference type="Proteomes" id="UP001165565"/>
    </source>
</evidence>
<feature type="compositionally biased region" description="Basic and acidic residues" evidence="1">
    <location>
        <begin position="13"/>
        <end position="23"/>
    </location>
</feature>
<evidence type="ECO:0000256" key="1">
    <source>
        <dbReference type="SAM" id="MobiDB-lite"/>
    </source>
</evidence>
<proteinExistence type="predicted"/>
<dbReference type="Pfam" id="PF07238">
    <property type="entry name" value="PilZ"/>
    <property type="match status" value="1"/>
</dbReference>
<dbReference type="AlphaFoldDB" id="A0AA42CQJ9"/>
<organism evidence="3 4">
    <name type="scientific">Sphingomonas lycopersici</name>
    <dbReference type="NCBI Taxonomy" id="2951807"/>
    <lineage>
        <taxon>Bacteria</taxon>
        <taxon>Pseudomonadati</taxon>
        <taxon>Pseudomonadota</taxon>
        <taxon>Alphaproteobacteria</taxon>
        <taxon>Sphingomonadales</taxon>
        <taxon>Sphingomonadaceae</taxon>
        <taxon>Sphingomonas</taxon>
    </lineage>
</organism>
<comment type="caution">
    <text evidence="3">The sequence shown here is derived from an EMBL/GenBank/DDBJ whole genome shotgun (WGS) entry which is preliminary data.</text>
</comment>
<feature type="domain" description="PilZ" evidence="2">
    <location>
        <begin position="22"/>
        <end position="100"/>
    </location>
</feature>
<feature type="region of interest" description="Disordered" evidence="1">
    <location>
        <begin position="1"/>
        <end position="23"/>
    </location>
</feature>
<accession>A0AA42CQJ9</accession>
<protein>
    <submittedName>
        <fullName evidence="3">PilZ domain-containing protein</fullName>
    </submittedName>
</protein>
<dbReference type="InterPro" id="IPR009875">
    <property type="entry name" value="PilZ_domain"/>
</dbReference>
<evidence type="ECO:0000313" key="3">
    <source>
        <dbReference type="EMBL" id="MCW6535760.1"/>
    </source>
</evidence>
<dbReference type="Proteomes" id="UP001165565">
    <property type="component" value="Unassembled WGS sequence"/>
</dbReference>